<evidence type="ECO:0000313" key="2">
    <source>
        <dbReference type="EMBL" id="VDL80912.1"/>
    </source>
</evidence>
<dbReference type="Proteomes" id="UP000271162">
    <property type="component" value="Unassembled WGS sequence"/>
</dbReference>
<proteinExistence type="predicted"/>
<organism evidence="4">
    <name type="scientific">Nippostrongylus brasiliensis</name>
    <name type="common">Rat hookworm</name>
    <dbReference type="NCBI Taxonomy" id="27835"/>
    <lineage>
        <taxon>Eukaryota</taxon>
        <taxon>Metazoa</taxon>
        <taxon>Ecdysozoa</taxon>
        <taxon>Nematoda</taxon>
        <taxon>Chromadorea</taxon>
        <taxon>Rhabditida</taxon>
        <taxon>Rhabditina</taxon>
        <taxon>Rhabditomorpha</taxon>
        <taxon>Strongyloidea</taxon>
        <taxon>Heligmosomidae</taxon>
        <taxon>Nippostrongylus</taxon>
    </lineage>
</organism>
<gene>
    <name evidence="2" type="ORF">NBR_LOCUS17298</name>
</gene>
<feature type="compositionally biased region" description="Acidic residues" evidence="1">
    <location>
        <begin position="285"/>
        <end position="304"/>
    </location>
</feature>
<evidence type="ECO:0000313" key="3">
    <source>
        <dbReference type="Proteomes" id="UP000271162"/>
    </source>
</evidence>
<name>A0A0N4YJX6_NIPBR</name>
<reference evidence="2 3" key="2">
    <citation type="submission" date="2018-11" db="EMBL/GenBank/DDBJ databases">
        <authorList>
            <consortium name="Pathogen Informatics"/>
        </authorList>
    </citation>
    <scope>NUCLEOTIDE SEQUENCE [LARGE SCALE GENOMIC DNA]</scope>
</reference>
<dbReference type="EMBL" id="UYSL01022673">
    <property type="protein sequence ID" value="VDL80912.1"/>
    <property type="molecule type" value="Genomic_DNA"/>
</dbReference>
<evidence type="ECO:0000256" key="1">
    <source>
        <dbReference type="SAM" id="MobiDB-lite"/>
    </source>
</evidence>
<protein>
    <submittedName>
        <fullName evidence="2 4">Uncharacterized protein</fullName>
    </submittedName>
</protein>
<feature type="region of interest" description="Disordered" evidence="1">
    <location>
        <begin position="233"/>
        <end position="254"/>
    </location>
</feature>
<sequence length="331" mass="38116">MYRLNIITVYGSFASASPHLGKVLMAQNNPRSKCMTAQTTPIEQEVTPPSRIGFCYEWNTKRSKCMTAQTTPIEQEVTPPSRIGFCYEWNTKISMRAVSDEESVILIVSPKFATVHDHVSFQWTLKIHGTTGRLNESDDEMEEEFDSPSDYVAVELYFVDGPISQVSPTPHKSFLTTNYNARVNSKIWRRRSRKKSVRDENGKMSRKDTVDFEKKFAEVMEQERGRLSEANRLRVGDPPSRRGSIQTIHSHQQEPDHEHLFKKLLISCCESCERRRNSFLYESRTEDESDDMEDAESSDDEEEKCFECRDSNKEHVHDVGSSDCGFSLVKE</sequence>
<dbReference type="AlphaFoldDB" id="A0A0N4YJX6"/>
<evidence type="ECO:0000313" key="4">
    <source>
        <dbReference type="WBParaSite" id="NBR_0001729701-mRNA-1"/>
    </source>
</evidence>
<reference evidence="4" key="1">
    <citation type="submission" date="2017-02" db="UniProtKB">
        <authorList>
            <consortium name="WormBaseParasite"/>
        </authorList>
    </citation>
    <scope>IDENTIFICATION</scope>
</reference>
<dbReference type="WBParaSite" id="NBR_0001729701-mRNA-1">
    <property type="protein sequence ID" value="NBR_0001729701-mRNA-1"/>
    <property type="gene ID" value="NBR_0001729701"/>
</dbReference>
<feature type="region of interest" description="Disordered" evidence="1">
    <location>
        <begin position="283"/>
        <end position="304"/>
    </location>
</feature>
<keyword evidence="3" id="KW-1185">Reference proteome</keyword>
<accession>A0A0N4YJX6</accession>